<dbReference type="EMBL" id="CM044704">
    <property type="protein sequence ID" value="KAI5666788.1"/>
    <property type="molecule type" value="Genomic_DNA"/>
</dbReference>
<evidence type="ECO:0000313" key="2">
    <source>
        <dbReference type="Proteomes" id="UP001060085"/>
    </source>
</evidence>
<evidence type="ECO:0000313" key="1">
    <source>
        <dbReference type="EMBL" id="KAI5666788.1"/>
    </source>
</evidence>
<organism evidence="1 2">
    <name type="scientific">Catharanthus roseus</name>
    <name type="common">Madagascar periwinkle</name>
    <name type="synonym">Vinca rosea</name>
    <dbReference type="NCBI Taxonomy" id="4058"/>
    <lineage>
        <taxon>Eukaryota</taxon>
        <taxon>Viridiplantae</taxon>
        <taxon>Streptophyta</taxon>
        <taxon>Embryophyta</taxon>
        <taxon>Tracheophyta</taxon>
        <taxon>Spermatophyta</taxon>
        <taxon>Magnoliopsida</taxon>
        <taxon>eudicotyledons</taxon>
        <taxon>Gunneridae</taxon>
        <taxon>Pentapetalae</taxon>
        <taxon>asterids</taxon>
        <taxon>lamiids</taxon>
        <taxon>Gentianales</taxon>
        <taxon>Apocynaceae</taxon>
        <taxon>Rauvolfioideae</taxon>
        <taxon>Vinceae</taxon>
        <taxon>Catharanthinae</taxon>
        <taxon>Catharanthus</taxon>
    </lineage>
</organism>
<accession>A0ACC0B2Q5</accession>
<name>A0ACC0B2Q5_CATRO</name>
<proteinExistence type="predicted"/>
<sequence>MTCRSYLKTLQPINKINQPITRAIALMTHNKGSGGNARRERDYEMVRNGMQVSGWNSIAVLPKTRNLGPRMSRNPFRDEGRSENVSGELVLSRSGIQGPQRSQNQPRNDGPLENNIDEVVRNLDQMATRVSILIIWQQLESLIEILGVQ</sequence>
<dbReference type="Proteomes" id="UP001060085">
    <property type="component" value="Linkage Group LG04"/>
</dbReference>
<reference evidence="2" key="1">
    <citation type="journal article" date="2023" name="Nat. Plants">
        <title>Single-cell RNA sequencing provides a high-resolution roadmap for understanding the multicellular compartmentation of specialized metabolism.</title>
        <authorList>
            <person name="Sun S."/>
            <person name="Shen X."/>
            <person name="Li Y."/>
            <person name="Li Y."/>
            <person name="Wang S."/>
            <person name="Li R."/>
            <person name="Zhang H."/>
            <person name="Shen G."/>
            <person name="Guo B."/>
            <person name="Wei J."/>
            <person name="Xu J."/>
            <person name="St-Pierre B."/>
            <person name="Chen S."/>
            <person name="Sun C."/>
        </authorList>
    </citation>
    <scope>NUCLEOTIDE SEQUENCE [LARGE SCALE GENOMIC DNA]</scope>
</reference>
<keyword evidence="2" id="KW-1185">Reference proteome</keyword>
<comment type="caution">
    <text evidence="1">The sequence shown here is derived from an EMBL/GenBank/DDBJ whole genome shotgun (WGS) entry which is preliminary data.</text>
</comment>
<gene>
    <name evidence="1" type="ORF">M9H77_16641</name>
</gene>
<protein>
    <submittedName>
        <fullName evidence="1">Uncharacterized protein</fullName>
    </submittedName>
</protein>